<evidence type="ECO:0000256" key="2">
    <source>
        <dbReference type="ARBA" id="ARBA00009995"/>
    </source>
</evidence>
<evidence type="ECO:0000313" key="8">
    <source>
        <dbReference type="Proteomes" id="UP000077755"/>
    </source>
</evidence>
<dbReference type="InterPro" id="IPR002213">
    <property type="entry name" value="UDP_glucos_trans"/>
</dbReference>
<name>A0AAF0XCK7_DAUCS</name>
<dbReference type="SUPFAM" id="SSF53756">
    <property type="entry name" value="UDP-Glycosyltransferase/glycogen phosphorylase"/>
    <property type="match status" value="1"/>
</dbReference>
<dbReference type="AlphaFoldDB" id="A0AAF0XCK7"/>
<evidence type="ECO:0000313" key="7">
    <source>
        <dbReference type="EMBL" id="WOH05568.1"/>
    </source>
</evidence>
<dbReference type="Gene3D" id="3.40.50.2000">
    <property type="entry name" value="Glycogen Phosphorylase B"/>
    <property type="match status" value="2"/>
</dbReference>
<dbReference type="FunFam" id="3.40.50.2000:FF:000056">
    <property type="entry name" value="Glycosyltransferase"/>
    <property type="match status" value="1"/>
</dbReference>
<protein>
    <recommendedName>
        <fullName evidence="6">Glycosyltransferase</fullName>
        <ecNumber evidence="6">2.4.1.-</ecNumber>
    </recommendedName>
</protein>
<keyword evidence="8" id="KW-1185">Reference proteome</keyword>
<proteinExistence type="inferred from homology"/>
<keyword evidence="3 5" id="KW-0808">Transferase</keyword>
<evidence type="ECO:0000256" key="4">
    <source>
        <dbReference type="ARBA" id="ARBA00023229"/>
    </source>
</evidence>
<gene>
    <name evidence="7" type="ORF">DCAR_0624987</name>
</gene>
<dbReference type="Pfam" id="PF00201">
    <property type="entry name" value="UDPGT"/>
    <property type="match status" value="1"/>
</dbReference>
<keyword evidence="4" id="KW-0414">Isoprene biosynthesis</keyword>
<evidence type="ECO:0000256" key="6">
    <source>
        <dbReference type="RuleBase" id="RU362057"/>
    </source>
</evidence>
<evidence type="ECO:0000256" key="1">
    <source>
        <dbReference type="ARBA" id="ARBA00004721"/>
    </source>
</evidence>
<organism evidence="7 8">
    <name type="scientific">Daucus carota subsp. sativus</name>
    <name type="common">Carrot</name>
    <dbReference type="NCBI Taxonomy" id="79200"/>
    <lineage>
        <taxon>Eukaryota</taxon>
        <taxon>Viridiplantae</taxon>
        <taxon>Streptophyta</taxon>
        <taxon>Embryophyta</taxon>
        <taxon>Tracheophyta</taxon>
        <taxon>Spermatophyta</taxon>
        <taxon>Magnoliopsida</taxon>
        <taxon>eudicotyledons</taxon>
        <taxon>Gunneridae</taxon>
        <taxon>Pentapetalae</taxon>
        <taxon>asterids</taxon>
        <taxon>campanulids</taxon>
        <taxon>Apiales</taxon>
        <taxon>Apiaceae</taxon>
        <taxon>Apioideae</taxon>
        <taxon>Scandiceae</taxon>
        <taxon>Daucinae</taxon>
        <taxon>Daucus</taxon>
        <taxon>Daucus sect. Daucus</taxon>
    </lineage>
</organism>
<sequence>MKAELIIIPAPGAGHLLSMVELAKLIVSRDARIHVSILIIRLPFESGVDGFNKDASENVAFLDVPALDDIALAEVKSLPRISFLDSFIAKHGSAVRDVVSAILKRSECSKLCGFVIDMFCTSMIDVANEFNVPAYAFYTSGAAFLTLKFYVQALKDVESKDIYKYKELDVERLAVSGFLNPVPVEVLPSVMLTKDGCPVVIAAARRLRETKAILINTVWELESHAIKSLVDDAKTPVIYHVGPVINFKSGEEPSNGRTSGEDVVSWLDRQPPSSVVYLCFGSSGSFDGEQIGEIARALELSGQRYLWSLRRPSQGKDQVVLLQDYDDYNEVLPQGFLERTSGKGKIIGWAPQLSILSHPSVGGFVSHCGWNSILESIWCGVPIATWPMYAEQQVNAFQLVVDLGLAAEIKMDYRKDRVADMESTGVVSAEEIERGIRRVMDGESEMRKKMKELKDACRKATQPGGSSYTSLGEFIQDVTNSIREGALN</sequence>
<accession>A0AAF0XCK7</accession>
<evidence type="ECO:0000256" key="5">
    <source>
        <dbReference type="RuleBase" id="RU003718"/>
    </source>
</evidence>
<dbReference type="InterPro" id="IPR050481">
    <property type="entry name" value="UDP-glycosyltransf_plant"/>
</dbReference>
<dbReference type="KEGG" id="dcr:108227154"/>
<dbReference type="InterPro" id="IPR035595">
    <property type="entry name" value="UDP_glycos_trans_CS"/>
</dbReference>
<dbReference type="CDD" id="cd03784">
    <property type="entry name" value="GT1_Gtf-like"/>
    <property type="match status" value="1"/>
</dbReference>
<reference evidence="7" key="1">
    <citation type="journal article" date="2016" name="Nat. Genet.">
        <title>A high-quality carrot genome assembly provides new insights into carotenoid accumulation and asterid genome evolution.</title>
        <authorList>
            <person name="Iorizzo M."/>
            <person name="Ellison S."/>
            <person name="Senalik D."/>
            <person name="Zeng P."/>
            <person name="Satapoomin P."/>
            <person name="Huang J."/>
            <person name="Bowman M."/>
            <person name="Iovene M."/>
            <person name="Sanseverino W."/>
            <person name="Cavagnaro P."/>
            <person name="Yildiz M."/>
            <person name="Macko-Podgorni A."/>
            <person name="Moranska E."/>
            <person name="Grzebelus E."/>
            <person name="Grzebelus D."/>
            <person name="Ashrafi H."/>
            <person name="Zheng Z."/>
            <person name="Cheng S."/>
            <person name="Spooner D."/>
            <person name="Van Deynze A."/>
            <person name="Simon P."/>
        </authorList>
    </citation>
    <scope>NUCLEOTIDE SEQUENCE</scope>
    <source>
        <tissue evidence="7">Leaf</tissue>
    </source>
</reference>
<dbReference type="PANTHER" id="PTHR48048">
    <property type="entry name" value="GLYCOSYLTRANSFERASE"/>
    <property type="match status" value="1"/>
</dbReference>
<dbReference type="GO" id="GO:0035251">
    <property type="term" value="F:UDP-glucosyltransferase activity"/>
    <property type="evidence" value="ECO:0007669"/>
    <property type="project" value="InterPro"/>
</dbReference>
<dbReference type="PANTHER" id="PTHR48048:SF72">
    <property type="entry name" value="GLYCOSYLTRANSFERASE"/>
    <property type="match status" value="1"/>
</dbReference>
<comment type="pathway">
    <text evidence="1">Secondary metabolite biosynthesis; terpenoid biosynthesis.</text>
</comment>
<dbReference type="EC" id="2.4.1.-" evidence="6"/>
<dbReference type="GO" id="GO:0008299">
    <property type="term" value="P:isoprenoid biosynthetic process"/>
    <property type="evidence" value="ECO:0007669"/>
    <property type="project" value="UniProtKB-KW"/>
</dbReference>
<keyword evidence="5" id="KW-0328">Glycosyltransferase</keyword>
<reference evidence="7" key="2">
    <citation type="submission" date="2022-03" db="EMBL/GenBank/DDBJ databases">
        <title>Draft title - Genomic analysis of global carrot germplasm unveils the trajectory of domestication and the origin of high carotenoid orange carrot.</title>
        <authorList>
            <person name="Iorizzo M."/>
            <person name="Ellison S."/>
            <person name="Senalik D."/>
            <person name="Macko-Podgorni A."/>
            <person name="Grzebelus D."/>
            <person name="Bostan H."/>
            <person name="Rolling W."/>
            <person name="Curaba J."/>
            <person name="Simon P."/>
        </authorList>
    </citation>
    <scope>NUCLEOTIDE SEQUENCE</scope>
    <source>
        <tissue evidence="7">Leaf</tissue>
    </source>
</reference>
<comment type="similarity">
    <text evidence="2 5">Belongs to the UDP-glycosyltransferase family.</text>
</comment>
<dbReference type="Proteomes" id="UP000077755">
    <property type="component" value="Chromosome 6"/>
</dbReference>
<dbReference type="PROSITE" id="PS00375">
    <property type="entry name" value="UDPGT"/>
    <property type="match status" value="1"/>
</dbReference>
<dbReference type="EMBL" id="CP093348">
    <property type="protein sequence ID" value="WOH05568.1"/>
    <property type="molecule type" value="Genomic_DNA"/>
</dbReference>
<evidence type="ECO:0000256" key="3">
    <source>
        <dbReference type="ARBA" id="ARBA00022679"/>
    </source>
</evidence>